<dbReference type="PATRIC" id="fig|1122985.7.peg.2052"/>
<accession>A0A069QGD8</accession>
<dbReference type="Proteomes" id="UP000027442">
    <property type="component" value="Unassembled WGS sequence"/>
</dbReference>
<dbReference type="eggNOG" id="ENOG502ZB3F">
    <property type="taxonomic scope" value="Bacteria"/>
</dbReference>
<keyword evidence="2" id="KW-1185">Reference proteome</keyword>
<gene>
    <name evidence="1" type="ORF">HMPREF1991_01983</name>
</gene>
<comment type="caution">
    <text evidence="1">The sequence shown here is derived from an EMBL/GenBank/DDBJ whole genome shotgun (WGS) entry which is preliminary data.</text>
</comment>
<dbReference type="RefSeq" id="WP_018967730.1">
    <property type="nucleotide sequence ID" value="NZ_KB899217.1"/>
</dbReference>
<evidence type="ECO:0000313" key="1">
    <source>
        <dbReference type="EMBL" id="KDR51933.1"/>
    </source>
</evidence>
<name>A0A069QGD8_HOYLO</name>
<dbReference type="EMBL" id="JNGW01000086">
    <property type="protein sequence ID" value="KDR51933.1"/>
    <property type="molecule type" value="Genomic_DNA"/>
</dbReference>
<proteinExistence type="predicted"/>
<protein>
    <submittedName>
        <fullName evidence="1">Uncharacterized protein</fullName>
    </submittedName>
</protein>
<reference evidence="1 2" key="1">
    <citation type="submission" date="2013-08" db="EMBL/GenBank/DDBJ databases">
        <authorList>
            <person name="Weinstock G."/>
            <person name="Sodergren E."/>
            <person name="Wylie T."/>
            <person name="Fulton L."/>
            <person name="Fulton R."/>
            <person name="Fronick C."/>
            <person name="O'Laughlin M."/>
            <person name="Godfrey J."/>
            <person name="Miner T."/>
            <person name="Herter B."/>
            <person name="Appelbaum E."/>
            <person name="Cordes M."/>
            <person name="Lek S."/>
            <person name="Wollam A."/>
            <person name="Pepin K.H."/>
            <person name="Palsikar V.B."/>
            <person name="Mitreva M."/>
            <person name="Wilson R.K."/>
        </authorList>
    </citation>
    <scope>NUCLEOTIDE SEQUENCE [LARGE SCALE GENOMIC DNA]</scope>
    <source>
        <strain evidence="1 2">ATCC 15930</strain>
    </source>
</reference>
<sequence length="156" mass="18601">MEAKNKKERKKARTAFLAWFALTLLLFFTFGVFTLTIAQKGISMLEEKKARYDGIFRKQADYNFRMDEIYRNMHSLTIKERTGNEHRLLQQIITQERDKMLDEIGMSDNDSNNYMLYKSVLAQIRTTQETIDNYDKEARKRVYNLGQLQKGRQRVQ</sequence>
<dbReference type="AlphaFoldDB" id="A0A069QGD8"/>
<dbReference type="HOGENOM" id="CLU_135024_0_0_10"/>
<evidence type="ECO:0000313" key="2">
    <source>
        <dbReference type="Proteomes" id="UP000027442"/>
    </source>
</evidence>
<organism evidence="1 2">
    <name type="scientific">Hoylesella loescheii DSM 19665 = JCM 12249 = ATCC 15930</name>
    <dbReference type="NCBI Taxonomy" id="1122985"/>
    <lineage>
        <taxon>Bacteria</taxon>
        <taxon>Pseudomonadati</taxon>
        <taxon>Bacteroidota</taxon>
        <taxon>Bacteroidia</taxon>
        <taxon>Bacteroidales</taxon>
        <taxon>Prevotellaceae</taxon>
        <taxon>Hoylesella</taxon>
    </lineage>
</organism>